<evidence type="ECO:0000313" key="2">
    <source>
        <dbReference type="EMBL" id="GGA93436.1"/>
    </source>
</evidence>
<organism evidence="2 3">
    <name type="scientific">Agarivorans gilvus</name>
    <dbReference type="NCBI Taxonomy" id="680279"/>
    <lineage>
        <taxon>Bacteria</taxon>
        <taxon>Pseudomonadati</taxon>
        <taxon>Pseudomonadota</taxon>
        <taxon>Gammaproteobacteria</taxon>
        <taxon>Alteromonadales</taxon>
        <taxon>Alteromonadaceae</taxon>
        <taxon>Agarivorans</taxon>
    </lineage>
</organism>
<keyword evidence="3" id="KW-1185">Reference proteome</keyword>
<evidence type="ECO:0000313" key="3">
    <source>
        <dbReference type="Proteomes" id="UP000651977"/>
    </source>
</evidence>
<proteinExistence type="predicted"/>
<gene>
    <name evidence="2" type="ORF">GCM10007414_02670</name>
</gene>
<reference evidence="3" key="1">
    <citation type="journal article" date="2019" name="Int. J. Syst. Evol. Microbiol.">
        <title>The Global Catalogue of Microorganisms (GCM) 10K type strain sequencing project: providing services to taxonomists for standard genome sequencing and annotation.</title>
        <authorList>
            <consortium name="The Broad Institute Genomics Platform"/>
            <consortium name="The Broad Institute Genome Sequencing Center for Infectious Disease"/>
            <person name="Wu L."/>
            <person name="Ma J."/>
        </authorList>
    </citation>
    <scope>NUCLEOTIDE SEQUENCE [LARGE SCALE GENOMIC DNA]</scope>
    <source>
        <strain evidence="3">CGMCC 1.10131</strain>
    </source>
</reference>
<dbReference type="RefSeq" id="WP_055731871.1">
    <property type="nucleotide sequence ID" value="NZ_BMDY01000001.1"/>
</dbReference>
<comment type="caution">
    <text evidence="2">The sequence shown here is derived from an EMBL/GenBank/DDBJ whole genome shotgun (WGS) entry which is preliminary data.</text>
</comment>
<accession>A0ABQ1HWR5</accession>
<dbReference type="Pfam" id="PF10592">
    <property type="entry name" value="AIPR"/>
    <property type="match status" value="1"/>
</dbReference>
<name>A0ABQ1HWR5_9ALTE</name>
<feature type="domain" description="Abortive phage infection protein C-terminal" evidence="1">
    <location>
        <begin position="253"/>
        <end position="559"/>
    </location>
</feature>
<dbReference type="InterPro" id="IPR018891">
    <property type="entry name" value="AIPR_C"/>
</dbReference>
<protein>
    <recommendedName>
        <fullName evidence="1">Abortive phage infection protein C-terminal domain-containing protein</fullName>
    </recommendedName>
</protein>
<evidence type="ECO:0000259" key="1">
    <source>
        <dbReference type="Pfam" id="PF10592"/>
    </source>
</evidence>
<sequence length="600" mass="69005">MNSKYSTLINILDKIISEAPVKYKKLYSVDDDKKLEQARSRAYIHLYLMAKFGMLDFLERELLILDGSNDGGIDAYYIDKDSKSINIIQSKFRHSKKNFESKEIEIDELLKMDITRILDGEESCENGNKYNGKVKGFQDELDKLKHKAKYEYNVIILANCRYDKNKLEKLTGGYESKVIDFNLAYDELVYPVVSGNYYSREDLEVSIDLANSQHPRIQYNADLGSVDANITVLFVPTIEIAKIMNKYKNSILHYNPRSYLDMRKNSVNSEIVNTLKESENNEFALYNNGLTIVCSGCYFTEKTGRKNKASLSISLPQIINGGQTAFTLSKIYEEVEGDEDKIKEYFHGKEVLVKVISFETDEEDDEEDKLSGFLPEHLKIVENVSQATNRQNPIDDADRKANQESQIRFQKYAFMHSGLYYERKRGEFGDGIAKGYLDRSMLIKRDDLVRCCFASTIEPGLARSGSKKLLFGSDGVDSFLSDGGKYESYIYAVKALLNLKDMEKKYRTSDDKYSVSKFGSAFRYGKYAVISAIFSKYSLDEIRLNLTVVVEDIMISWVDFENWIREEGFKDSFQNDNNMLNFYKGAKIKTAIERYFPKVS</sequence>
<dbReference type="EMBL" id="BMDY01000001">
    <property type="protein sequence ID" value="GGA93436.1"/>
    <property type="molecule type" value="Genomic_DNA"/>
</dbReference>
<dbReference type="Proteomes" id="UP000651977">
    <property type="component" value="Unassembled WGS sequence"/>
</dbReference>